<gene>
    <name evidence="9" type="primary">LOC106462354</name>
</gene>
<reference evidence="9" key="1">
    <citation type="submission" date="2025-08" db="UniProtKB">
        <authorList>
            <consortium name="RefSeq"/>
        </authorList>
    </citation>
    <scope>IDENTIFICATION</scope>
    <source>
        <tissue evidence="9">Muscle</tissue>
    </source>
</reference>
<dbReference type="SUPFAM" id="SSF53335">
    <property type="entry name" value="S-adenosyl-L-methionine-dependent methyltransferases"/>
    <property type="match status" value="1"/>
</dbReference>
<dbReference type="InterPro" id="IPR029063">
    <property type="entry name" value="SAM-dependent_MTases_sf"/>
</dbReference>
<dbReference type="PANTHER" id="PTHR44307">
    <property type="entry name" value="PHOSPHOETHANOLAMINE METHYLTRANSFERASE"/>
    <property type="match status" value="1"/>
</dbReference>
<dbReference type="Proteomes" id="UP000694941">
    <property type="component" value="Unplaced"/>
</dbReference>
<proteinExistence type="predicted"/>
<dbReference type="PANTHER" id="PTHR44307:SF2">
    <property type="entry name" value="PHOSPHOETHANOLAMINE METHYLTRANSFERASE ISOFORM X1"/>
    <property type="match status" value="1"/>
</dbReference>
<evidence type="ECO:0000256" key="1">
    <source>
        <dbReference type="ARBA" id="ARBA00004969"/>
    </source>
</evidence>
<name>A0ABM1B9T7_LIMPO</name>
<evidence type="ECO:0000256" key="7">
    <source>
        <dbReference type="ARBA" id="ARBA00047841"/>
    </source>
</evidence>
<keyword evidence="3" id="KW-0489">Methyltransferase</keyword>
<keyword evidence="4" id="KW-0808">Transferase</keyword>
<comment type="catalytic activity">
    <reaction evidence="7">
        <text>N-methylethanolamine phosphate + S-adenosyl-L-methionine = N,N-dimethylethanolamine phosphate + S-adenosyl-L-homocysteine + H(+)</text>
        <dbReference type="Rhea" id="RHEA:25321"/>
        <dbReference type="ChEBI" id="CHEBI:15378"/>
        <dbReference type="ChEBI" id="CHEBI:57781"/>
        <dbReference type="ChEBI" id="CHEBI:57856"/>
        <dbReference type="ChEBI" id="CHEBI:58641"/>
        <dbReference type="ChEBI" id="CHEBI:59789"/>
        <dbReference type="EC" id="2.1.1.103"/>
    </reaction>
    <physiologicalReaction direction="left-to-right" evidence="7">
        <dbReference type="Rhea" id="RHEA:25322"/>
    </physiologicalReaction>
</comment>
<evidence type="ECO:0000256" key="5">
    <source>
        <dbReference type="ARBA" id="ARBA00035674"/>
    </source>
</evidence>
<keyword evidence="8" id="KW-1185">Reference proteome</keyword>
<evidence type="ECO:0000313" key="8">
    <source>
        <dbReference type="Proteomes" id="UP000694941"/>
    </source>
</evidence>
<comment type="catalytic activity">
    <reaction evidence="6">
        <text>N,N-dimethylethanolamine phosphate + S-adenosyl-L-methionine = phosphocholine + S-adenosyl-L-homocysteine + H(+)</text>
        <dbReference type="Rhea" id="RHEA:25325"/>
        <dbReference type="ChEBI" id="CHEBI:15378"/>
        <dbReference type="ChEBI" id="CHEBI:57856"/>
        <dbReference type="ChEBI" id="CHEBI:58641"/>
        <dbReference type="ChEBI" id="CHEBI:59789"/>
        <dbReference type="ChEBI" id="CHEBI:295975"/>
        <dbReference type="EC" id="2.1.1.103"/>
    </reaction>
    <physiologicalReaction direction="left-to-right" evidence="6">
        <dbReference type="Rhea" id="RHEA:25326"/>
    </physiologicalReaction>
</comment>
<protein>
    <recommendedName>
        <fullName evidence="5">phosphoethanolamine N-methyltransferase</fullName>
        <ecNumber evidence="5">2.1.1.103</ecNumber>
    </recommendedName>
</protein>
<dbReference type="EC" id="2.1.1.103" evidence="5"/>
<evidence type="ECO:0000256" key="2">
    <source>
        <dbReference type="ARBA" id="ARBA00005189"/>
    </source>
</evidence>
<comment type="pathway">
    <text evidence="1">Phospholipid metabolism; phosphatidylcholine biosynthesis.</text>
</comment>
<evidence type="ECO:0000256" key="4">
    <source>
        <dbReference type="ARBA" id="ARBA00022679"/>
    </source>
</evidence>
<comment type="pathway">
    <text evidence="2">Lipid metabolism.</text>
</comment>
<organism evidence="8 9">
    <name type="scientific">Limulus polyphemus</name>
    <name type="common">Atlantic horseshoe crab</name>
    <dbReference type="NCBI Taxonomy" id="6850"/>
    <lineage>
        <taxon>Eukaryota</taxon>
        <taxon>Metazoa</taxon>
        <taxon>Ecdysozoa</taxon>
        <taxon>Arthropoda</taxon>
        <taxon>Chelicerata</taxon>
        <taxon>Merostomata</taxon>
        <taxon>Xiphosura</taxon>
        <taxon>Limulidae</taxon>
        <taxon>Limulus</taxon>
    </lineage>
</organism>
<evidence type="ECO:0000256" key="6">
    <source>
        <dbReference type="ARBA" id="ARBA00047619"/>
    </source>
</evidence>
<sequence>MMKIALEYLAEQPAIASQIHFEICDVTVAEFEAESFDAVYSRDTFIHLEKKEALFRQFFKWLKPGGRILFTDYCRGNDEPSKEFKTYVTSRKYHLLTVSGYEKLLQRVGFVKVKAEDKTQDFRASLQKELKKLQDGKAEFLNEFCQQDYDDLNQGWNAKIRWVDNGDQKWGLCYAEKPMQ</sequence>
<dbReference type="GeneID" id="106462354"/>
<dbReference type="CDD" id="cd02440">
    <property type="entry name" value="AdoMet_MTases"/>
    <property type="match status" value="1"/>
</dbReference>
<dbReference type="Gene3D" id="3.40.50.150">
    <property type="entry name" value="Vaccinia Virus protein VP39"/>
    <property type="match status" value="1"/>
</dbReference>
<evidence type="ECO:0000313" key="9">
    <source>
        <dbReference type="RefSeq" id="XP_013777725.1"/>
    </source>
</evidence>
<dbReference type="Pfam" id="PF13489">
    <property type="entry name" value="Methyltransf_23"/>
    <property type="match status" value="1"/>
</dbReference>
<accession>A0ABM1B9T7</accession>
<evidence type="ECO:0000256" key="3">
    <source>
        <dbReference type="ARBA" id="ARBA00022603"/>
    </source>
</evidence>
<dbReference type="RefSeq" id="XP_013777725.1">
    <property type="nucleotide sequence ID" value="XM_013922271.2"/>
</dbReference>